<proteinExistence type="predicted"/>
<dbReference type="RefSeq" id="XP_009841622.1">
    <property type="nucleotide sequence ID" value="XM_009843320.1"/>
</dbReference>
<dbReference type="EMBL" id="KI913181">
    <property type="protein sequence ID" value="ETV68945.1"/>
    <property type="molecule type" value="Genomic_DNA"/>
</dbReference>
<name>W4FN99_APHAT</name>
<organism evidence="1">
    <name type="scientific">Aphanomyces astaci</name>
    <name type="common">Crayfish plague agent</name>
    <dbReference type="NCBI Taxonomy" id="112090"/>
    <lineage>
        <taxon>Eukaryota</taxon>
        <taxon>Sar</taxon>
        <taxon>Stramenopiles</taxon>
        <taxon>Oomycota</taxon>
        <taxon>Saprolegniomycetes</taxon>
        <taxon>Saprolegniales</taxon>
        <taxon>Verrucalvaceae</taxon>
        <taxon>Aphanomyces</taxon>
    </lineage>
</organism>
<reference evidence="1" key="1">
    <citation type="submission" date="2013-12" db="EMBL/GenBank/DDBJ databases">
        <title>The Genome Sequence of Aphanomyces astaci APO3.</title>
        <authorList>
            <consortium name="The Broad Institute Genomics Platform"/>
            <person name="Russ C."/>
            <person name="Tyler B."/>
            <person name="van West P."/>
            <person name="Dieguez-Uribeondo J."/>
            <person name="Young S.K."/>
            <person name="Zeng Q."/>
            <person name="Gargeya S."/>
            <person name="Fitzgerald M."/>
            <person name="Abouelleil A."/>
            <person name="Alvarado L."/>
            <person name="Chapman S.B."/>
            <person name="Gainer-Dewar J."/>
            <person name="Goldberg J."/>
            <person name="Griggs A."/>
            <person name="Gujja S."/>
            <person name="Hansen M."/>
            <person name="Howarth C."/>
            <person name="Imamovic A."/>
            <person name="Ireland A."/>
            <person name="Larimer J."/>
            <person name="McCowan C."/>
            <person name="Murphy C."/>
            <person name="Pearson M."/>
            <person name="Poon T.W."/>
            <person name="Priest M."/>
            <person name="Roberts A."/>
            <person name="Saif S."/>
            <person name="Shea T."/>
            <person name="Sykes S."/>
            <person name="Wortman J."/>
            <person name="Nusbaum C."/>
            <person name="Birren B."/>
        </authorList>
    </citation>
    <scope>NUCLEOTIDE SEQUENCE [LARGE SCALE GENOMIC DNA]</scope>
    <source>
        <strain evidence="1">APO3</strain>
    </source>
</reference>
<accession>W4FN99</accession>
<dbReference type="VEuPathDB" id="FungiDB:H257_15285"/>
<dbReference type="AlphaFoldDB" id="W4FN99"/>
<dbReference type="GeneID" id="20817281"/>
<sequence>MITLPTLPRVVEPVHSDGFSPPRCNVRVRDSSDKVLGTVHDHVDIVEGVGRQFDERFFRDFRCIMHRALVPRIQVAVPTPLRRLEGGDVVKGRRTLQCNNPAAVRILDAVQALHHGDEGRGADAVADEQDVGGEAGVGGVDLKVDVGRNPEQLEFRAHGLAAQPVGRGHVDANVQRRRGAVVERRDGKTHFGVARAEEDPVAGLEPQRKVKLECEAPRLGRHHINVCDGTRNGILHGVGGVVHDHWQHEVEEQAIRRHVCLLDMSGPRRPADDLKRLDQRHPHRRIVLPFDAKLEVARCKRLHALNNVAGRHDPRHDFDDGRQGFALQREAGTEYRTQRRVGVEQQRVERSVEKLVGGPVLFHVER</sequence>
<gene>
    <name evidence="1" type="ORF">H257_15285</name>
</gene>
<protein>
    <submittedName>
        <fullName evidence="1">Uncharacterized protein</fullName>
    </submittedName>
</protein>
<evidence type="ECO:0000313" key="1">
    <source>
        <dbReference type="EMBL" id="ETV68945.1"/>
    </source>
</evidence>